<organism evidence="2">
    <name type="scientific">hydrothermal vent metagenome</name>
    <dbReference type="NCBI Taxonomy" id="652676"/>
    <lineage>
        <taxon>unclassified sequences</taxon>
        <taxon>metagenomes</taxon>
        <taxon>ecological metagenomes</taxon>
    </lineage>
</organism>
<feature type="transmembrane region" description="Helical" evidence="1">
    <location>
        <begin position="65"/>
        <end position="91"/>
    </location>
</feature>
<proteinExistence type="predicted"/>
<dbReference type="InterPro" id="IPR052948">
    <property type="entry name" value="Low_temp-induced_all0457"/>
</dbReference>
<evidence type="ECO:0000313" key="2">
    <source>
        <dbReference type="EMBL" id="VAW96386.1"/>
    </source>
</evidence>
<dbReference type="AlphaFoldDB" id="A0A3B1AUE6"/>
<sequence>MVEKNSCVAVYDEHLKAEAAVRQLLEAGFDAGKLSIVGKGYQCEEHPIGFYNTGDRMKLWGAQGAFWDGLWGLLLGAAFFWVPGLGTVIIAGPLTGALVAVLEGAVVVGGLSVLGAALYGIGIPRDSIIRYETAIKSDHYLLIVHGDQGEVERAHDVLVTGDAQDVTIHLS</sequence>
<dbReference type="EMBL" id="UOFV01000085">
    <property type="protein sequence ID" value="VAW96386.1"/>
    <property type="molecule type" value="Genomic_DNA"/>
</dbReference>
<dbReference type="PANTHER" id="PTHR36109">
    <property type="entry name" value="MEMBRANE PROTEIN-RELATED"/>
    <property type="match status" value="1"/>
</dbReference>
<gene>
    <name evidence="2" type="ORF">MNBD_GAMMA19-1236</name>
</gene>
<keyword evidence="1" id="KW-0812">Transmembrane</keyword>
<feature type="transmembrane region" description="Helical" evidence="1">
    <location>
        <begin position="97"/>
        <end position="121"/>
    </location>
</feature>
<name>A0A3B1AUE6_9ZZZZ</name>
<keyword evidence="1" id="KW-1133">Transmembrane helix</keyword>
<keyword evidence="1" id="KW-0472">Membrane</keyword>
<protein>
    <submittedName>
        <fullName evidence="2">Uncharacterized protein</fullName>
    </submittedName>
</protein>
<dbReference type="PANTHER" id="PTHR36109:SF2">
    <property type="entry name" value="MEMBRANE PROTEIN"/>
    <property type="match status" value="1"/>
</dbReference>
<reference evidence="2" key="1">
    <citation type="submission" date="2018-06" db="EMBL/GenBank/DDBJ databases">
        <authorList>
            <person name="Zhirakovskaya E."/>
        </authorList>
    </citation>
    <scope>NUCLEOTIDE SEQUENCE</scope>
</reference>
<evidence type="ECO:0000256" key="1">
    <source>
        <dbReference type="SAM" id="Phobius"/>
    </source>
</evidence>
<accession>A0A3B1AUE6</accession>